<reference evidence="1" key="1">
    <citation type="journal article" date="2021" name="PeerJ">
        <title>Extensive microbial diversity within the chicken gut microbiome revealed by metagenomics and culture.</title>
        <authorList>
            <person name="Gilroy R."/>
            <person name="Ravi A."/>
            <person name="Getino M."/>
            <person name="Pursley I."/>
            <person name="Horton D.L."/>
            <person name="Alikhan N.F."/>
            <person name="Baker D."/>
            <person name="Gharbi K."/>
            <person name="Hall N."/>
            <person name="Watson M."/>
            <person name="Adriaenssens E.M."/>
            <person name="Foster-Nyarko E."/>
            <person name="Jarju S."/>
            <person name="Secka A."/>
            <person name="Antonio M."/>
            <person name="Oren A."/>
            <person name="Chaudhuri R.R."/>
            <person name="La Ragione R."/>
            <person name="Hildebrand F."/>
            <person name="Pallen M.J."/>
        </authorList>
    </citation>
    <scope>NUCLEOTIDE SEQUENCE</scope>
    <source>
        <strain evidence="1">ChiHjej10B9-4811</strain>
    </source>
</reference>
<organism evidence="1 2">
    <name type="scientific">Candidatus Rothia avistercoris</name>
    <dbReference type="NCBI Taxonomy" id="2840479"/>
    <lineage>
        <taxon>Bacteria</taxon>
        <taxon>Bacillati</taxon>
        <taxon>Actinomycetota</taxon>
        <taxon>Actinomycetes</taxon>
        <taxon>Micrococcales</taxon>
        <taxon>Micrococcaceae</taxon>
        <taxon>Rothia</taxon>
    </lineage>
</organism>
<dbReference type="EMBL" id="DWUS01000203">
    <property type="protein sequence ID" value="HJD51966.1"/>
    <property type="molecule type" value="Genomic_DNA"/>
</dbReference>
<dbReference type="InterPro" id="IPR021400">
    <property type="entry name" value="DUF3039"/>
</dbReference>
<accession>A0A9D2ZTY3</accession>
<dbReference type="Proteomes" id="UP000823908">
    <property type="component" value="Unassembled WGS sequence"/>
</dbReference>
<evidence type="ECO:0000313" key="1">
    <source>
        <dbReference type="EMBL" id="HJD51966.1"/>
    </source>
</evidence>
<comment type="caution">
    <text evidence="1">The sequence shown here is derived from an EMBL/GenBank/DDBJ whole genome shotgun (WGS) entry which is preliminary data.</text>
</comment>
<dbReference type="Pfam" id="PF11238">
    <property type="entry name" value="DUF3039"/>
    <property type="match status" value="1"/>
</dbReference>
<evidence type="ECO:0000313" key="2">
    <source>
        <dbReference type="Proteomes" id="UP000823908"/>
    </source>
</evidence>
<protein>
    <submittedName>
        <fullName evidence="1">DUF3039 domain-containing protein</fullName>
    </submittedName>
</protein>
<sequence length="45" mass="4852">IVESAVSGRMVVALCGETFPVTKQAKPGSPVCPDCERIFKGMRKK</sequence>
<proteinExistence type="predicted"/>
<feature type="non-terminal residue" evidence="1">
    <location>
        <position position="1"/>
    </location>
</feature>
<reference evidence="1" key="2">
    <citation type="submission" date="2021-04" db="EMBL/GenBank/DDBJ databases">
        <authorList>
            <person name="Gilroy R."/>
        </authorList>
    </citation>
    <scope>NUCLEOTIDE SEQUENCE</scope>
    <source>
        <strain evidence="1">ChiHjej10B9-4811</strain>
    </source>
</reference>
<name>A0A9D2ZTY3_9MICC</name>
<gene>
    <name evidence="1" type="ORF">H9908_08905</name>
</gene>
<dbReference type="AlphaFoldDB" id="A0A9D2ZTY3"/>